<evidence type="ECO:0000313" key="3">
    <source>
        <dbReference type="EMBL" id="MFC3811008.1"/>
    </source>
</evidence>
<keyword evidence="1" id="KW-0472">Membrane</keyword>
<keyword evidence="1" id="KW-1133">Transmembrane helix</keyword>
<dbReference type="EC" id="2.7.13.3" evidence="3"/>
<keyword evidence="3" id="KW-0418">Kinase</keyword>
<name>A0ABV7YUH8_9BACT</name>
<evidence type="ECO:0000256" key="1">
    <source>
        <dbReference type="SAM" id="Phobius"/>
    </source>
</evidence>
<organism evidence="3 4">
    <name type="scientific">Lacihabitans lacunae</name>
    <dbReference type="NCBI Taxonomy" id="1028214"/>
    <lineage>
        <taxon>Bacteria</taxon>
        <taxon>Pseudomonadati</taxon>
        <taxon>Bacteroidota</taxon>
        <taxon>Cytophagia</taxon>
        <taxon>Cytophagales</taxon>
        <taxon>Leadbetterellaceae</taxon>
        <taxon>Lacihabitans</taxon>
    </lineage>
</organism>
<keyword evidence="3" id="KW-0808">Transferase</keyword>
<dbReference type="Proteomes" id="UP001595616">
    <property type="component" value="Unassembled WGS sequence"/>
</dbReference>
<feature type="transmembrane region" description="Helical" evidence="1">
    <location>
        <begin position="12"/>
        <end position="28"/>
    </location>
</feature>
<dbReference type="EMBL" id="JBHRYQ010000001">
    <property type="protein sequence ID" value="MFC3811008.1"/>
    <property type="molecule type" value="Genomic_DNA"/>
</dbReference>
<evidence type="ECO:0000259" key="2">
    <source>
        <dbReference type="Pfam" id="PF06580"/>
    </source>
</evidence>
<protein>
    <submittedName>
        <fullName evidence="3">Sensor histidine kinase</fullName>
        <ecNumber evidence="3">2.7.13.3</ecNumber>
    </submittedName>
</protein>
<keyword evidence="4" id="KW-1185">Reference proteome</keyword>
<sequence>MKHPILSGKFRLLRFLAIWIAMGLIFYVTMSNLTPANKKFLFVDILGQNMIMAGLMIGLWYPIKFMSWENQKLPMLILNHVLLYAVFASTWVFLIHLVLKLVFPVSEINDYISNAIAYKIPFSFFAYIVFVISVYLLKYYNSYIEKKEIESKLSQSIKEAELTLLRNQMNPHFIFNSLNSISSLTIIDPEKAHDMIIKLSDFLRYTVGYGQLNKVPLQKEMDMCEAYLEIEKIRFGNKISVELQIDPESLEVEVPSMLLQTLFENAIKHGIYNSLKPEVILFKTKIENDRLELIMENTFDSSGKNHAVGTKTGLKNIKERLRLNYKNLAIFETQTIDEKFVVWINIPLNS</sequence>
<dbReference type="PANTHER" id="PTHR34220">
    <property type="entry name" value="SENSOR HISTIDINE KINASE YPDA"/>
    <property type="match status" value="1"/>
</dbReference>
<keyword evidence="1" id="KW-0812">Transmembrane</keyword>
<feature type="domain" description="Signal transduction histidine kinase internal region" evidence="2">
    <location>
        <begin position="160"/>
        <end position="239"/>
    </location>
</feature>
<dbReference type="InterPro" id="IPR036890">
    <property type="entry name" value="HATPase_C_sf"/>
</dbReference>
<dbReference type="GO" id="GO:0004673">
    <property type="term" value="F:protein histidine kinase activity"/>
    <property type="evidence" value="ECO:0007669"/>
    <property type="project" value="UniProtKB-EC"/>
</dbReference>
<comment type="caution">
    <text evidence="3">The sequence shown here is derived from an EMBL/GenBank/DDBJ whole genome shotgun (WGS) entry which is preliminary data.</text>
</comment>
<accession>A0ABV7YUH8</accession>
<dbReference type="RefSeq" id="WP_379837626.1">
    <property type="nucleotide sequence ID" value="NZ_JBHRYQ010000001.1"/>
</dbReference>
<evidence type="ECO:0000313" key="4">
    <source>
        <dbReference type="Proteomes" id="UP001595616"/>
    </source>
</evidence>
<dbReference type="InterPro" id="IPR050640">
    <property type="entry name" value="Bact_2-comp_sensor_kinase"/>
</dbReference>
<dbReference type="Pfam" id="PF06580">
    <property type="entry name" value="His_kinase"/>
    <property type="match status" value="1"/>
</dbReference>
<gene>
    <name evidence="3" type="ORF">ACFOOI_10110</name>
</gene>
<feature type="transmembrane region" description="Helical" evidence="1">
    <location>
        <begin position="40"/>
        <end position="61"/>
    </location>
</feature>
<feature type="transmembrane region" description="Helical" evidence="1">
    <location>
        <begin position="115"/>
        <end position="137"/>
    </location>
</feature>
<dbReference type="Gene3D" id="3.30.565.10">
    <property type="entry name" value="Histidine kinase-like ATPase, C-terminal domain"/>
    <property type="match status" value="1"/>
</dbReference>
<dbReference type="InterPro" id="IPR010559">
    <property type="entry name" value="Sig_transdc_His_kin_internal"/>
</dbReference>
<reference evidence="4" key="1">
    <citation type="journal article" date="2019" name="Int. J. Syst. Evol. Microbiol.">
        <title>The Global Catalogue of Microorganisms (GCM) 10K type strain sequencing project: providing services to taxonomists for standard genome sequencing and annotation.</title>
        <authorList>
            <consortium name="The Broad Institute Genomics Platform"/>
            <consortium name="The Broad Institute Genome Sequencing Center for Infectious Disease"/>
            <person name="Wu L."/>
            <person name="Ma J."/>
        </authorList>
    </citation>
    <scope>NUCLEOTIDE SEQUENCE [LARGE SCALE GENOMIC DNA]</scope>
    <source>
        <strain evidence="4">CECT 7956</strain>
    </source>
</reference>
<proteinExistence type="predicted"/>
<dbReference type="SUPFAM" id="SSF55874">
    <property type="entry name" value="ATPase domain of HSP90 chaperone/DNA topoisomerase II/histidine kinase"/>
    <property type="match status" value="1"/>
</dbReference>
<dbReference type="PANTHER" id="PTHR34220:SF7">
    <property type="entry name" value="SENSOR HISTIDINE KINASE YPDA"/>
    <property type="match status" value="1"/>
</dbReference>
<feature type="transmembrane region" description="Helical" evidence="1">
    <location>
        <begin position="81"/>
        <end position="103"/>
    </location>
</feature>